<dbReference type="InterPro" id="IPR022907">
    <property type="entry name" value="VapC_family"/>
</dbReference>
<evidence type="ECO:0000256" key="4">
    <source>
        <dbReference type="ARBA" id="ARBA00022723"/>
    </source>
</evidence>
<keyword evidence="10" id="KW-0255">Endonuclease</keyword>
<dbReference type="GO" id="GO:0016787">
    <property type="term" value="F:hydrolase activity"/>
    <property type="evidence" value="ECO:0007669"/>
    <property type="project" value="UniProtKB-KW"/>
</dbReference>
<keyword evidence="11" id="KW-1185">Reference proteome</keyword>
<keyword evidence="5 8" id="KW-0378">Hydrolase</keyword>
<comment type="caution">
    <text evidence="10">The sequence shown here is derived from an EMBL/GenBank/DDBJ whole genome shotgun (WGS) entry which is preliminary data.</text>
</comment>
<protein>
    <recommendedName>
        <fullName evidence="8">Ribonuclease VapC</fullName>
        <shortName evidence="8">RNase VapC</shortName>
        <ecNumber evidence="8">3.1.-.-</ecNumber>
    </recommendedName>
    <alternativeName>
        <fullName evidence="8">Toxin VapC</fullName>
    </alternativeName>
</protein>
<evidence type="ECO:0000256" key="1">
    <source>
        <dbReference type="ARBA" id="ARBA00001946"/>
    </source>
</evidence>
<dbReference type="InterPro" id="IPR050556">
    <property type="entry name" value="Type_II_TA_system_RNase"/>
</dbReference>
<dbReference type="HAMAP" id="MF_00265">
    <property type="entry name" value="VapC_Nob1"/>
    <property type="match status" value="1"/>
</dbReference>
<evidence type="ECO:0000256" key="8">
    <source>
        <dbReference type="HAMAP-Rule" id="MF_00265"/>
    </source>
</evidence>
<evidence type="ECO:0000313" key="11">
    <source>
        <dbReference type="Proteomes" id="UP000254720"/>
    </source>
</evidence>
<dbReference type="InterPro" id="IPR029060">
    <property type="entry name" value="PIN-like_dom_sf"/>
</dbReference>
<dbReference type="Proteomes" id="UP000254720">
    <property type="component" value="Unassembled WGS sequence"/>
</dbReference>
<dbReference type="EMBL" id="QQAX01000053">
    <property type="protein sequence ID" value="RDI36645.1"/>
    <property type="molecule type" value="Genomic_DNA"/>
</dbReference>
<evidence type="ECO:0000256" key="6">
    <source>
        <dbReference type="ARBA" id="ARBA00022842"/>
    </source>
</evidence>
<dbReference type="EC" id="3.1.-.-" evidence="8"/>
<keyword evidence="4 8" id="KW-0479">Metal-binding</keyword>
<feature type="domain" description="PIN" evidence="9">
    <location>
        <begin position="5"/>
        <end position="127"/>
    </location>
</feature>
<dbReference type="GO" id="GO:0090729">
    <property type="term" value="F:toxin activity"/>
    <property type="evidence" value="ECO:0007669"/>
    <property type="project" value="UniProtKB-KW"/>
</dbReference>
<sequence length="134" mass="15294">MRLRYLLDTNICIYIAKQKPATVMKKFEELEVGQVAMSVITYGELLYGANKSQSPDAAHSKLVELTTLIPALELNNEVAEHYGDIRRNLEKFGKPIGNNDLWIASHARALDVILVTNNLREFDRVPKLRIENWV</sequence>
<comment type="function">
    <text evidence="8">Toxic component of a toxin-antitoxin (TA) system. An RNase.</text>
</comment>
<reference evidence="10 11" key="1">
    <citation type="submission" date="2018-07" db="EMBL/GenBank/DDBJ databases">
        <title>Genomic Encyclopedia of Type Strains, Phase IV (KMG-IV): sequencing the most valuable type-strain genomes for metagenomic binning, comparative biology and taxonomic classification.</title>
        <authorList>
            <person name="Goeker M."/>
        </authorList>
    </citation>
    <scope>NUCLEOTIDE SEQUENCE [LARGE SCALE GENOMIC DNA]</scope>
    <source>
        <strain evidence="10 11">DSM 16500</strain>
    </source>
</reference>
<name>A0A370FYV3_9COXI</name>
<dbReference type="Gene3D" id="3.40.50.1010">
    <property type="entry name" value="5'-nuclease"/>
    <property type="match status" value="1"/>
</dbReference>
<keyword evidence="3 8" id="KW-0540">Nuclease</keyword>
<feature type="binding site" evidence="8">
    <location>
        <position position="8"/>
    </location>
    <ligand>
        <name>Mg(2+)</name>
        <dbReference type="ChEBI" id="CHEBI:18420"/>
    </ligand>
</feature>
<dbReference type="PANTHER" id="PTHR33653">
    <property type="entry name" value="RIBONUCLEASE VAPC2"/>
    <property type="match status" value="1"/>
</dbReference>
<keyword evidence="2 8" id="KW-1277">Toxin-antitoxin system</keyword>
<dbReference type="RefSeq" id="WP_114835515.1">
    <property type="nucleotide sequence ID" value="NZ_LR699114.1"/>
</dbReference>
<dbReference type="GO" id="GO:0004540">
    <property type="term" value="F:RNA nuclease activity"/>
    <property type="evidence" value="ECO:0007669"/>
    <property type="project" value="InterPro"/>
</dbReference>
<evidence type="ECO:0000256" key="5">
    <source>
        <dbReference type="ARBA" id="ARBA00022801"/>
    </source>
</evidence>
<evidence type="ECO:0000259" key="9">
    <source>
        <dbReference type="Pfam" id="PF01850"/>
    </source>
</evidence>
<dbReference type="Pfam" id="PF01850">
    <property type="entry name" value="PIN"/>
    <property type="match status" value="1"/>
</dbReference>
<organism evidence="10 11">
    <name type="scientific">Aquicella lusitana</name>
    <dbReference type="NCBI Taxonomy" id="254246"/>
    <lineage>
        <taxon>Bacteria</taxon>
        <taxon>Pseudomonadati</taxon>
        <taxon>Pseudomonadota</taxon>
        <taxon>Gammaproteobacteria</taxon>
        <taxon>Legionellales</taxon>
        <taxon>Coxiellaceae</taxon>
        <taxon>Aquicella</taxon>
    </lineage>
</organism>
<dbReference type="AlphaFoldDB" id="A0A370FYV3"/>
<evidence type="ECO:0000313" key="10">
    <source>
        <dbReference type="EMBL" id="RDI36645.1"/>
    </source>
</evidence>
<dbReference type="OrthoDB" id="9796690at2"/>
<dbReference type="GO" id="GO:0004519">
    <property type="term" value="F:endonuclease activity"/>
    <property type="evidence" value="ECO:0007669"/>
    <property type="project" value="UniProtKB-KW"/>
</dbReference>
<keyword evidence="6 8" id="KW-0460">Magnesium</keyword>
<dbReference type="CDD" id="cd18735">
    <property type="entry name" value="PIN_HiVapC1-like"/>
    <property type="match status" value="1"/>
</dbReference>
<comment type="similarity">
    <text evidence="7 8">Belongs to the PINc/VapC protein family.</text>
</comment>
<evidence type="ECO:0000256" key="3">
    <source>
        <dbReference type="ARBA" id="ARBA00022722"/>
    </source>
</evidence>
<dbReference type="PANTHER" id="PTHR33653:SF1">
    <property type="entry name" value="RIBONUCLEASE VAPC2"/>
    <property type="match status" value="1"/>
</dbReference>
<feature type="binding site" evidence="8">
    <location>
        <position position="100"/>
    </location>
    <ligand>
        <name>Mg(2+)</name>
        <dbReference type="ChEBI" id="CHEBI:18420"/>
    </ligand>
</feature>
<gene>
    <name evidence="8" type="primary">vapC</name>
    <name evidence="10" type="ORF">C8D86_1532</name>
</gene>
<evidence type="ECO:0000256" key="2">
    <source>
        <dbReference type="ARBA" id="ARBA00022649"/>
    </source>
</evidence>
<comment type="cofactor">
    <cofactor evidence="1 8">
        <name>Mg(2+)</name>
        <dbReference type="ChEBI" id="CHEBI:18420"/>
    </cofactor>
</comment>
<dbReference type="GO" id="GO:0000287">
    <property type="term" value="F:magnesium ion binding"/>
    <property type="evidence" value="ECO:0007669"/>
    <property type="project" value="UniProtKB-UniRule"/>
</dbReference>
<proteinExistence type="inferred from homology"/>
<dbReference type="SUPFAM" id="SSF88723">
    <property type="entry name" value="PIN domain-like"/>
    <property type="match status" value="1"/>
</dbReference>
<evidence type="ECO:0000256" key="7">
    <source>
        <dbReference type="ARBA" id="ARBA00038093"/>
    </source>
</evidence>
<keyword evidence="8" id="KW-0800">Toxin</keyword>
<dbReference type="InterPro" id="IPR002716">
    <property type="entry name" value="PIN_dom"/>
</dbReference>
<accession>A0A370FYV3</accession>